<comment type="subcellular location">
    <subcellularLocation>
        <location evidence="1">Nucleus</location>
    </subcellularLocation>
</comment>
<evidence type="ECO:0000256" key="4">
    <source>
        <dbReference type="ARBA" id="ARBA00023242"/>
    </source>
</evidence>
<evidence type="ECO:0000256" key="3">
    <source>
        <dbReference type="ARBA" id="ARBA00023163"/>
    </source>
</evidence>
<keyword evidence="2" id="KW-0805">Transcription regulation</keyword>
<sequence length="210" mass="23957">MEGQVAKRRRVYSVEPNQILLHSIFTRNYLNHLVPALVKIKEKSCIEDSSHCDINNAVKFEVDMAMVMSAQGFAWSNGLKVKLQSDHVHANAAKRNRFLENEAGESSSKICLKNEVVPMEFSSNPSSKSQVEDFGSKSKCKDVSEMKTDLGREDDNEDEEINNQWKRLRRLMPGGEEMSDDEQMVSELESYISCLQMQVNALQFLLPHTR</sequence>
<keyword evidence="7" id="KW-1185">Reference proteome</keyword>
<dbReference type="PANTHER" id="PTHR33124">
    <property type="entry name" value="TRANSCRIPTION FACTOR IBH1-LIKE 1"/>
    <property type="match status" value="1"/>
</dbReference>
<dbReference type="PANTHER" id="PTHR33124:SF42">
    <property type="entry name" value="TRANSCRIPTION FACTOR BHLH146"/>
    <property type="match status" value="1"/>
</dbReference>
<organism evidence="6 7">
    <name type="scientific">Psophocarpus tetragonolobus</name>
    <name type="common">Winged bean</name>
    <name type="synonym">Dolichos tetragonolobus</name>
    <dbReference type="NCBI Taxonomy" id="3891"/>
    <lineage>
        <taxon>Eukaryota</taxon>
        <taxon>Viridiplantae</taxon>
        <taxon>Streptophyta</taxon>
        <taxon>Embryophyta</taxon>
        <taxon>Tracheophyta</taxon>
        <taxon>Spermatophyta</taxon>
        <taxon>Magnoliopsida</taxon>
        <taxon>eudicotyledons</taxon>
        <taxon>Gunneridae</taxon>
        <taxon>Pentapetalae</taxon>
        <taxon>rosids</taxon>
        <taxon>fabids</taxon>
        <taxon>Fabales</taxon>
        <taxon>Fabaceae</taxon>
        <taxon>Papilionoideae</taxon>
        <taxon>50 kb inversion clade</taxon>
        <taxon>NPAAA clade</taxon>
        <taxon>indigoferoid/millettioid clade</taxon>
        <taxon>Phaseoleae</taxon>
        <taxon>Psophocarpus</taxon>
    </lineage>
</organism>
<evidence type="ECO:0000256" key="1">
    <source>
        <dbReference type="ARBA" id="ARBA00004123"/>
    </source>
</evidence>
<proteinExistence type="predicted"/>
<dbReference type="AlphaFoldDB" id="A0AAN9S2U3"/>
<dbReference type="InterPro" id="IPR044549">
    <property type="entry name" value="bHLH_AtIBH1-like"/>
</dbReference>
<keyword evidence="3" id="KW-0804">Transcription</keyword>
<dbReference type="InterPro" id="IPR059002">
    <property type="entry name" value="IBH1_N"/>
</dbReference>
<name>A0AAN9S2U3_PSOTE</name>
<evidence type="ECO:0000313" key="7">
    <source>
        <dbReference type="Proteomes" id="UP001386955"/>
    </source>
</evidence>
<evidence type="ECO:0000259" key="5">
    <source>
        <dbReference type="Pfam" id="PF26576"/>
    </source>
</evidence>
<evidence type="ECO:0000313" key="6">
    <source>
        <dbReference type="EMBL" id="KAK7388112.1"/>
    </source>
</evidence>
<dbReference type="EMBL" id="JAYMYS010000006">
    <property type="protein sequence ID" value="KAK7388112.1"/>
    <property type="molecule type" value="Genomic_DNA"/>
</dbReference>
<dbReference type="Pfam" id="PF26576">
    <property type="entry name" value="IBH1_N"/>
    <property type="match status" value="1"/>
</dbReference>
<keyword evidence="4" id="KW-0539">Nucleus</keyword>
<dbReference type="Proteomes" id="UP001386955">
    <property type="component" value="Unassembled WGS sequence"/>
</dbReference>
<gene>
    <name evidence="6" type="ORF">VNO78_22917</name>
</gene>
<comment type="caution">
    <text evidence="6">The sequence shown here is derived from an EMBL/GenBank/DDBJ whole genome shotgun (WGS) entry which is preliminary data.</text>
</comment>
<dbReference type="GO" id="GO:0005634">
    <property type="term" value="C:nucleus"/>
    <property type="evidence" value="ECO:0007669"/>
    <property type="project" value="UniProtKB-SubCell"/>
</dbReference>
<dbReference type="GO" id="GO:0006355">
    <property type="term" value="P:regulation of DNA-templated transcription"/>
    <property type="evidence" value="ECO:0007669"/>
    <property type="project" value="InterPro"/>
</dbReference>
<protein>
    <recommendedName>
        <fullName evidence="5">IBH1-like N-terminal domain-containing protein</fullName>
    </recommendedName>
</protein>
<evidence type="ECO:0000256" key="2">
    <source>
        <dbReference type="ARBA" id="ARBA00023015"/>
    </source>
</evidence>
<reference evidence="6 7" key="1">
    <citation type="submission" date="2024-01" db="EMBL/GenBank/DDBJ databases">
        <title>The genomes of 5 underutilized Papilionoideae crops provide insights into root nodulation and disease resistanc.</title>
        <authorList>
            <person name="Jiang F."/>
        </authorList>
    </citation>
    <scope>NUCLEOTIDE SEQUENCE [LARGE SCALE GENOMIC DNA]</scope>
    <source>
        <strain evidence="6">DUOXIRENSHENG_FW03</strain>
        <tissue evidence="6">Leaves</tissue>
    </source>
</reference>
<feature type="domain" description="IBH1-like N-terminal" evidence="5">
    <location>
        <begin position="23"/>
        <end position="86"/>
    </location>
</feature>
<dbReference type="CDD" id="cd11444">
    <property type="entry name" value="bHLH_AtIBH1_like"/>
    <property type="match status" value="1"/>
</dbReference>
<accession>A0AAN9S2U3</accession>
<dbReference type="InterPro" id="IPR044660">
    <property type="entry name" value="IBH1-like"/>
</dbReference>